<evidence type="ECO:0000313" key="4">
    <source>
        <dbReference type="Proteomes" id="UP001612928"/>
    </source>
</evidence>
<feature type="compositionally biased region" description="Basic and acidic residues" evidence="2">
    <location>
        <begin position="201"/>
        <end position="216"/>
    </location>
</feature>
<reference evidence="3 4" key="1">
    <citation type="submission" date="2024-10" db="EMBL/GenBank/DDBJ databases">
        <title>The Natural Products Discovery Center: Release of the First 8490 Sequenced Strains for Exploring Actinobacteria Biosynthetic Diversity.</title>
        <authorList>
            <person name="Kalkreuter E."/>
            <person name="Kautsar S.A."/>
            <person name="Yang D."/>
            <person name="Bader C.D."/>
            <person name="Teijaro C.N."/>
            <person name="Fluegel L."/>
            <person name="Davis C.M."/>
            <person name="Simpson J.R."/>
            <person name="Lauterbach L."/>
            <person name="Steele A.D."/>
            <person name="Gui C."/>
            <person name="Meng S."/>
            <person name="Li G."/>
            <person name="Viehrig K."/>
            <person name="Ye F."/>
            <person name="Su P."/>
            <person name="Kiefer A.F."/>
            <person name="Nichols A."/>
            <person name="Cepeda A.J."/>
            <person name="Yan W."/>
            <person name="Fan B."/>
            <person name="Jiang Y."/>
            <person name="Adhikari A."/>
            <person name="Zheng C.-J."/>
            <person name="Schuster L."/>
            <person name="Cowan T.M."/>
            <person name="Smanski M.J."/>
            <person name="Chevrette M.G."/>
            <person name="De Carvalho L.P.S."/>
            <person name="Shen B."/>
        </authorList>
    </citation>
    <scope>NUCLEOTIDE SEQUENCE [LARGE SCALE GENOMIC DNA]</scope>
    <source>
        <strain evidence="3 4">NPDC049503</strain>
    </source>
</reference>
<evidence type="ECO:0000313" key="3">
    <source>
        <dbReference type="EMBL" id="MFI7444760.1"/>
    </source>
</evidence>
<dbReference type="EMBL" id="JBITMB010000009">
    <property type="protein sequence ID" value="MFI7444760.1"/>
    <property type="molecule type" value="Genomic_DNA"/>
</dbReference>
<feature type="region of interest" description="Disordered" evidence="2">
    <location>
        <begin position="192"/>
        <end position="216"/>
    </location>
</feature>
<feature type="coiled-coil region" evidence="1">
    <location>
        <begin position="32"/>
        <end position="59"/>
    </location>
</feature>
<accession>A0ABW8ADB2</accession>
<gene>
    <name evidence="3" type="ORF">ACIBP5_32715</name>
</gene>
<evidence type="ECO:0000256" key="1">
    <source>
        <dbReference type="SAM" id="Coils"/>
    </source>
</evidence>
<sequence>MDSEAWAATAAAAIAAVALYFSAAAARAARMSAREAAAIARVEQERREEERERRHEELAPSLPEVETFLDQDRQGNPQWWGLVTLPRDYTIGIEPADRRRNGPIEVFDVTAHRPCRFRVPLPAGAGAIHGTRIRIRFWPPRGPRHGPPTRWRCFCQRPEVAPGYDVADEATGPVPLGWGPPRVARGHWELELPLAPPTGPRGEHRSAPDHIRDRRG</sequence>
<proteinExistence type="predicted"/>
<comment type="caution">
    <text evidence="3">The sequence shown here is derived from an EMBL/GenBank/DDBJ whole genome shotgun (WGS) entry which is preliminary data.</text>
</comment>
<keyword evidence="1" id="KW-0175">Coiled coil</keyword>
<protein>
    <submittedName>
        <fullName evidence="3">Uncharacterized protein</fullName>
    </submittedName>
</protein>
<evidence type="ECO:0000256" key="2">
    <source>
        <dbReference type="SAM" id="MobiDB-lite"/>
    </source>
</evidence>
<keyword evidence="4" id="KW-1185">Reference proteome</keyword>
<organism evidence="3 4">
    <name type="scientific">Nonomuraea indica</name>
    <dbReference type="NCBI Taxonomy" id="1581193"/>
    <lineage>
        <taxon>Bacteria</taxon>
        <taxon>Bacillati</taxon>
        <taxon>Actinomycetota</taxon>
        <taxon>Actinomycetes</taxon>
        <taxon>Streptosporangiales</taxon>
        <taxon>Streptosporangiaceae</taxon>
        <taxon>Nonomuraea</taxon>
    </lineage>
</organism>
<dbReference type="RefSeq" id="WP_144070190.1">
    <property type="nucleotide sequence ID" value="NZ_JBITMB010000009.1"/>
</dbReference>
<name>A0ABW8ADB2_9ACTN</name>
<dbReference type="Proteomes" id="UP001612928">
    <property type="component" value="Unassembled WGS sequence"/>
</dbReference>